<dbReference type="EMBL" id="FQVW01000050">
    <property type="protein sequence ID" value="SHG67975.1"/>
    <property type="molecule type" value="Genomic_DNA"/>
</dbReference>
<dbReference type="InterPro" id="IPR012674">
    <property type="entry name" value="Calycin"/>
</dbReference>
<protein>
    <submittedName>
        <fullName evidence="1">Uncharacterized beta-barrel protein YwiB, DUF1934 family</fullName>
    </submittedName>
</protein>
<dbReference type="OrthoDB" id="2352933at2"/>
<dbReference type="InterPro" id="IPR015231">
    <property type="entry name" value="DUF1934"/>
</dbReference>
<gene>
    <name evidence="1" type="ORF">SAMN05216225_10506</name>
</gene>
<evidence type="ECO:0000313" key="1">
    <source>
        <dbReference type="EMBL" id="SHG67975.1"/>
    </source>
</evidence>
<name>A0A1M5LSK0_9BACI</name>
<dbReference type="STRING" id="930117.SAMN05216225_10506"/>
<dbReference type="Gene3D" id="2.40.128.20">
    <property type="match status" value="1"/>
</dbReference>
<reference evidence="1 2" key="1">
    <citation type="submission" date="2016-11" db="EMBL/GenBank/DDBJ databases">
        <authorList>
            <person name="Jaros S."/>
            <person name="Januszkiewicz K."/>
            <person name="Wedrychowicz H."/>
        </authorList>
    </citation>
    <scope>NUCLEOTIDE SEQUENCE [LARGE SCALE GENOMIC DNA]</scope>
    <source>
        <strain evidence="1 2">IBRC-M 10683</strain>
    </source>
</reference>
<evidence type="ECO:0000313" key="2">
    <source>
        <dbReference type="Proteomes" id="UP000183988"/>
    </source>
</evidence>
<dbReference type="Pfam" id="PF09148">
    <property type="entry name" value="DUF1934"/>
    <property type="match status" value="1"/>
</dbReference>
<dbReference type="AlphaFoldDB" id="A0A1M5LSK0"/>
<proteinExistence type="predicted"/>
<sequence>MEQQVMVELQTTIEDNGEKEYNTTKNLGKLFEKNRRTVLMYEESLDDQSLIKTLITIQPDKVTINRSGVVSMNQKFLEKQLTENIYKHPHGNFNMETYTHSIKHEIDRTTKSGRLTIHYTVKLNGQNERKHDLILTYTKEDVQ</sequence>
<dbReference type="SUPFAM" id="SSF50814">
    <property type="entry name" value="Lipocalins"/>
    <property type="match status" value="1"/>
</dbReference>
<keyword evidence="2" id="KW-1185">Reference proteome</keyword>
<dbReference type="RefSeq" id="WP_072891696.1">
    <property type="nucleotide sequence ID" value="NZ_FQVW01000050.1"/>
</dbReference>
<dbReference type="Proteomes" id="UP000183988">
    <property type="component" value="Unassembled WGS sequence"/>
</dbReference>
<accession>A0A1M5LSK0</accession>
<organism evidence="1 2">
    <name type="scientific">Ornithinibacillus halophilus</name>
    <dbReference type="NCBI Taxonomy" id="930117"/>
    <lineage>
        <taxon>Bacteria</taxon>
        <taxon>Bacillati</taxon>
        <taxon>Bacillota</taxon>
        <taxon>Bacilli</taxon>
        <taxon>Bacillales</taxon>
        <taxon>Bacillaceae</taxon>
        <taxon>Ornithinibacillus</taxon>
    </lineage>
</organism>